<dbReference type="OrthoDB" id="9815592at2"/>
<dbReference type="EMBL" id="QYYD01000001">
    <property type="protein sequence ID" value="RJF78723.1"/>
    <property type="molecule type" value="Genomic_DNA"/>
</dbReference>
<dbReference type="PANTHER" id="PTHR43300:SF11">
    <property type="entry name" value="ACETYLTRANSFERASE RV3034C-RELATED"/>
    <property type="match status" value="1"/>
</dbReference>
<dbReference type="PROSITE" id="PS00101">
    <property type="entry name" value="HEXAPEP_TRANSFERASES"/>
    <property type="match status" value="1"/>
</dbReference>
<dbReference type="PANTHER" id="PTHR43300">
    <property type="entry name" value="ACETYLTRANSFERASE"/>
    <property type="match status" value="1"/>
</dbReference>
<protein>
    <submittedName>
        <fullName evidence="5">Acyltransferase</fullName>
    </submittedName>
</protein>
<keyword evidence="4 5" id="KW-0012">Acyltransferase</keyword>
<comment type="caution">
    <text evidence="5">The sequence shown here is derived from an EMBL/GenBank/DDBJ whole genome shotgun (WGS) entry which is preliminary data.</text>
</comment>
<dbReference type="InterPro" id="IPR050179">
    <property type="entry name" value="Trans_hexapeptide_repeat"/>
</dbReference>
<organism evidence="5 6">
    <name type="scientific">Rhodopseudomonas palustris</name>
    <dbReference type="NCBI Taxonomy" id="1076"/>
    <lineage>
        <taxon>Bacteria</taxon>
        <taxon>Pseudomonadati</taxon>
        <taxon>Pseudomonadota</taxon>
        <taxon>Alphaproteobacteria</taxon>
        <taxon>Hyphomicrobiales</taxon>
        <taxon>Nitrobacteraceae</taxon>
        <taxon>Rhodopseudomonas</taxon>
    </lineage>
</organism>
<dbReference type="Pfam" id="PF00132">
    <property type="entry name" value="Hexapep"/>
    <property type="match status" value="1"/>
</dbReference>
<evidence type="ECO:0000256" key="3">
    <source>
        <dbReference type="ARBA" id="ARBA00022737"/>
    </source>
</evidence>
<evidence type="ECO:0000313" key="5">
    <source>
        <dbReference type="EMBL" id="RJF78723.1"/>
    </source>
</evidence>
<dbReference type="GO" id="GO:0016746">
    <property type="term" value="F:acyltransferase activity"/>
    <property type="evidence" value="ECO:0007669"/>
    <property type="project" value="UniProtKB-KW"/>
</dbReference>
<sequence length="187" mass="20192">MEAPLRSGRVRTVEDEADEWLARVRRYLQVLTVRKKQRFNRRVSIGDLLSERADNASSYGFGEGTTMYDNVLVLGDVKVGRHTWIGPGCILDGSGGGLRIGDHCSISAGVQIYTHQTVRRSLSMGAEPIEYAPTCIGDGVYVGPNVVIQMGVTIGDRVVIGANSFVNRDIGSGLKAFGTPARIQGPV</sequence>
<dbReference type="InterPro" id="IPR011004">
    <property type="entry name" value="Trimer_LpxA-like_sf"/>
</dbReference>
<keyword evidence="3" id="KW-0677">Repeat</keyword>
<name>A0A418VQV8_RHOPL</name>
<dbReference type="Pfam" id="PF14602">
    <property type="entry name" value="Hexapep_2"/>
    <property type="match status" value="1"/>
</dbReference>
<dbReference type="SUPFAM" id="SSF51161">
    <property type="entry name" value="Trimeric LpxA-like enzymes"/>
    <property type="match status" value="1"/>
</dbReference>
<evidence type="ECO:0000256" key="4">
    <source>
        <dbReference type="ARBA" id="ARBA00023315"/>
    </source>
</evidence>
<dbReference type="RefSeq" id="WP_119854620.1">
    <property type="nucleotide sequence ID" value="NZ_QYYD01000001.1"/>
</dbReference>
<dbReference type="Proteomes" id="UP000285523">
    <property type="component" value="Unassembled WGS sequence"/>
</dbReference>
<reference evidence="5 6" key="1">
    <citation type="submission" date="2018-09" db="EMBL/GenBank/DDBJ databases">
        <title>Draft genome sequence of Rhodopseudomonas palustris 2.1.18.</title>
        <authorList>
            <person name="Robertson S.L."/>
            <person name="Meyer T.E."/>
            <person name="Kyndt J.A."/>
        </authorList>
    </citation>
    <scope>NUCLEOTIDE SEQUENCE [LARGE SCALE GENOMIC DNA]</scope>
    <source>
        <strain evidence="5 6">2.1.18</strain>
    </source>
</reference>
<dbReference type="InterPro" id="IPR001451">
    <property type="entry name" value="Hexapep"/>
</dbReference>
<evidence type="ECO:0000256" key="2">
    <source>
        <dbReference type="ARBA" id="ARBA00022679"/>
    </source>
</evidence>
<gene>
    <name evidence="5" type="ORF">D4Q52_00735</name>
</gene>
<proteinExistence type="inferred from homology"/>
<evidence type="ECO:0000313" key="6">
    <source>
        <dbReference type="Proteomes" id="UP000285523"/>
    </source>
</evidence>
<dbReference type="InterPro" id="IPR018357">
    <property type="entry name" value="Hexapep_transf_CS"/>
</dbReference>
<dbReference type="AlphaFoldDB" id="A0A418VQV8"/>
<dbReference type="CDD" id="cd04647">
    <property type="entry name" value="LbH_MAT_like"/>
    <property type="match status" value="1"/>
</dbReference>
<accession>A0A418VQV8</accession>
<evidence type="ECO:0000256" key="1">
    <source>
        <dbReference type="ARBA" id="ARBA00007274"/>
    </source>
</evidence>
<keyword evidence="2 5" id="KW-0808">Transferase</keyword>
<comment type="similarity">
    <text evidence="1">Belongs to the transferase hexapeptide repeat family.</text>
</comment>
<dbReference type="Gene3D" id="2.160.10.10">
    <property type="entry name" value="Hexapeptide repeat proteins"/>
    <property type="match status" value="1"/>
</dbReference>